<feature type="transmembrane region" description="Helical" evidence="7">
    <location>
        <begin position="76"/>
        <end position="97"/>
    </location>
</feature>
<sequence length="429" mass="45579">MSSNSPRSIASPYASVVVDAGQRSPTKGRSAWEPLRQPMFRLFWIASLASNLGTWIHEVGAGWLMTTLDATPEMVAAVRTSMALPIVFLAIPAGVLADRIDKRHLLIGTQSILLIVTAMLAVSTATGVITAWGLLAMTFVIGLGMVVHVPTWQSAIPELVPRWQISRAVGLGSISFNLARAVGPAIGGILIALLGIWSTFAINAISFAGVLTVLIRWKRNTTETSRGRSFFSSMRQGIRYVVWKRTMRHVMLGVVLFVLPGSALWSLMPLYAKTALGWGAQGFGILVAMIGVGAVLGASMLPRVRSRLGSDRTIAAAMTLYAIGMLALSAEPAWPILLAATLLMGCGWMATLTTLNATAQITLPRRLRARGMGCYLTMMAGSMSLGSFVWGQTAGAIGMSGAMLASGITMIFTALISLLFPLAASLDDA</sequence>
<dbReference type="Proteomes" id="UP000225740">
    <property type="component" value="Unassembled WGS sequence"/>
</dbReference>
<dbReference type="PROSITE" id="PS50850">
    <property type="entry name" value="MFS"/>
    <property type="match status" value="1"/>
</dbReference>
<dbReference type="InterPro" id="IPR020846">
    <property type="entry name" value="MFS_dom"/>
</dbReference>
<dbReference type="SUPFAM" id="SSF103473">
    <property type="entry name" value="MFS general substrate transporter"/>
    <property type="match status" value="1"/>
</dbReference>
<name>A0A2G1WBI1_9BACT</name>
<dbReference type="RefSeq" id="WP_099259270.1">
    <property type="nucleotide sequence ID" value="NZ_NIZW01000002.1"/>
</dbReference>
<dbReference type="PANTHER" id="PTHR23513">
    <property type="entry name" value="INTEGRAL MEMBRANE EFFLUX PROTEIN-RELATED"/>
    <property type="match status" value="1"/>
</dbReference>
<dbReference type="PANTHER" id="PTHR23513:SF11">
    <property type="entry name" value="STAPHYLOFERRIN A TRANSPORTER"/>
    <property type="match status" value="1"/>
</dbReference>
<feature type="transmembrane region" description="Helical" evidence="7">
    <location>
        <begin position="313"/>
        <end position="330"/>
    </location>
</feature>
<dbReference type="OrthoDB" id="9775268at2"/>
<comment type="subcellular location">
    <subcellularLocation>
        <location evidence="1">Cell membrane</location>
        <topology evidence="1">Multi-pass membrane protein</topology>
    </subcellularLocation>
</comment>
<keyword evidence="3" id="KW-1003">Cell membrane</keyword>
<protein>
    <submittedName>
        <fullName evidence="9">MFS transporter</fullName>
    </submittedName>
</protein>
<feature type="transmembrane region" description="Helical" evidence="7">
    <location>
        <begin position="336"/>
        <end position="359"/>
    </location>
</feature>
<accession>A0A2G1WBI1</accession>
<dbReference type="Gene3D" id="1.20.1250.20">
    <property type="entry name" value="MFS general substrate transporter like domains"/>
    <property type="match status" value="1"/>
</dbReference>
<feature type="transmembrane region" description="Helical" evidence="7">
    <location>
        <begin position="200"/>
        <end position="217"/>
    </location>
</feature>
<dbReference type="AlphaFoldDB" id="A0A2G1WBI1"/>
<evidence type="ECO:0000256" key="6">
    <source>
        <dbReference type="ARBA" id="ARBA00023136"/>
    </source>
</evidence>
<keyword evidence="5 7" id="KW-1133">Transmembrane helix</keyword>
<dbReference type="GO" id="GO:0005886">
    <property type="term" value="C:plasma membrane"/>
    <property type="evidence" value="ECO:0007669"/>
    <property type="project" value="UniProtKB-SubCell"/>
</dbReference>
<evidence type="ECO:0000256" key="7">
    <source>
        <dbReference type="SAM" id="Phobius"/>
    </source>
</evidence>
<evidence type="ECO:0000256" key="1">
    <source>
        <dbReference type="ARBA" id="ARBA00004651"/>
    </source>
</evidence>
<dbReference type="InterPro" id="IPR010290">
    <property type="entry name" value="TM_effector"/>
</dbReference>
<dbReference type="EMBL" id="NIZW01000002">
    <property type="protein sequence ID" value="PHQ36366.1"/>
    <property type="molecule type" value="Genomic_DNA"/>
</dbReference>
<feature type="transmembrane region" description="Helical" evidence="7">
    <location>
        <begin position="250"/>
        <end position="272"/>
    </location>
</feature>
<evidence type="ECO:0000256" key="3">
    <source>
        <dbReference type="ARBA" id="ARBA00022475"/>
    </source>
</evidence>
<feature type="domain" description="Major facilitator superfamily (MFS) profile" evidence="8">
    <location>
        <begin position="39"/>
        <end position="425"/>
    </location>
</feature>
<dbReference type="InterPro" id="IPR036259">
    <property type="entry name" value="MFS_trans_sf"/>
</dbReference>
<feature type="transmembrane region" description="Helical" evidence="7">
    <location>
        <begin position="104"/>
        <end position="123"/>
    </location>
</feature>
<organism evidence="9 10">
    <name type="scientific">Rhodopirellula bahusiensis</name>
    <dbReference type="NCBI Taxonomy" id="2014065"/>
    <lineage>
        <taxon>Bacteria</taxon>
        <taxon>Pseudomonadati</taxon>
        <taxon>Planctomycetota</taxon>
        <taxon>Planctomycetia</taxon>
        <taxon>Pirellulales</taxon>
        <taxon>Pirellulaceae</taxon>
        <taxon>Rhodopirellula</taxon>
    </lineage>
</organism>
<feature type="transmembrane region" description="Helical" evidence="7">
    <location>
        <begin position="402"/>
        <end position="424"/>
    </location>
</feature>
<comment type="caution">
    <text evidence="9">The sequence shown here is derived from an EMBL/GenBank/DDBJ whole genome shotgun (WGS) entry which is preliminary data.</text>
</comment>
<keyword evidence="10" id="KW-1185">Reference proteome</keyword>
<dbReference type="CDD" id="cd06173">
    <property type="entry name" value="MFS_MefA_like"/>
    <property type="match status" value="1"/>
</dbReference>
<dbReference type="GeneID" id="90607211"/>
<dbReference type="Pfam" id="PF05977">
    <property type="entry name" value="MFS_3"/>
    <property type="match status" value="1"/>
</dbReference>
<keyword evidence="4 7" id="KW-0812">Transmembrane</keyword>
<evidence type="ECO:0000259" key="8">
    <source>
        <dbReference type="PROSITE" id="PS50850"/>
    </source>
</evidence>
<feature type="transmembrane region" description="Helical" evidence="7">
    <location>
        <begin position="129"/>
        <end position="147"/>
    </location>
</feature>
<feature type="transmembrane region" description="Helical" evidence="7">
    <location>
        <begin position="371"/>
        <end position="390"/>
    </location>
</feature>
<gene>
    <name evidence="9" type="ORF">CEE69_02875</name>
</gene>
<evidence type="ECO:0000313" key="9">
    <source>
        <dbReference type="EMBL" id="PHQ36366.1"/>
    </source>
</evidence>
<feature type="transmembrane region" description="Helical" evidence="7">
    <location>
        <begin position="278"/>
        <end position="301"/>
    </location>
</feature>
<feature type="transmembrane region" description="Helical" evidence="7">
    <location>
        <begin position="39"/>
        <end position="56"/>
    </location>
</feature>
<proteinExistence type="predicted"/>
<keyword evidence="2" id="KW-0813">Transport</keyword>
<evidence type="ECO:0000256" key="2">
    <source>
        <dbReference type="ARBA" id="ARBA00022448"/>
    </source>
</evidence>
<dbReference type="GO" id="GO:0022857">
    <property type="term" value="F:transmembrane transporter activity"/>
    <property type="evidence" value="ECO:0007669"/>
    <property type="project" value="InterPro"/>
</dbReference>
<evidence type="ECO:0000256" key="5">
    <source>
        <dbReference type="ARBA" id="ARBA00022989"/>
    </source>
</evidence>
<evidence type="ECO:0000256" key="4">
    <source>
        <dbReference type="ARBA" id="ARBA00022692"/>
    </source>
</evidence>
<evidence type="ECO:0000313" key="10">
    <source>
        <dbReference type="Proteomes" id="UP000225740"/>
    </source>
</evidence>
<feature type="transmembrane region" description="Helical" evidence="7">
    <location>
        <begin position="168"/>
        <end position="194"/>
    </location>
</feature>
<reference evidence="9 10" key="1">
    <citation type="submission" date="2017-06" db="EMBL/GenBank/DDBJ databases">
        <title>Description of Rhodopirellula bahusiensis sp. nov.</title>
        <authorList>
            <person name="Kizina J."/>
            <person name="Harder J."/>
        </authorList>
    </citation>
    <scope>NUCLEOTIDE SEQUENCE [LARGE SCALE GENOMIC DNA]</scope>
    <source>
        <strain evidence="9 10">SWK21</strain>
    </source>
</reference>
<keyword evidence="6 7" id="KW-0472">Membrane</keyword>